<feature type="region of interest" description="Disordered" evidence="1">
    <location>
        <begin position="59"/>
        <end position="93"/>
    </location>
</feature>
<keyword evidence="3" id="KW-1185">Reference proteome</keyword>
<dbReference type="RefSeq" id="WP_344649402.1">
    <property type="nucleotide sequence ID" value="NZ_BAAAGX010000010.1"/>
</dbReference>
<comment type="caution">
    <text evidence="2">The sequence shown here is derived from an EMBL/GenBank/DDBJ whole genome shotgun (WGS) entry which is preliminary data.</text>
</comment>
<evidence type="ECO:0000256" key="1">
    <source>
        <dbReference type="SAM" id="MobiDB-lite"/>
    </source>
</evidence>
<feature type="compositionally biased region" description="Low complexity" evidence="1">
    <location>
        <begin position="64"/>
        <end position="80"/>
    </location>
</feature>
<gene>
    <name evidence="2" type="ORF">GCM10009539_29810</name>
</gene>
<name>A0ABP3DWU1_9ACTN</name>
<evidence type="ECO:0000313" key="3">
    <source>
        <dbReference type="Proteomes" id="UP001500967"/>
    </source>
</evidence>
<dbReference type="EMBL" id="BAAAGX010000010">
    <property type="protein sequence ID" value="GAA0242423.1"/>
    <property type="molecule type" value="Genomic_DNA"/>
</dbReference>
<organism evidence="2 3">
    <name type="scientific">Cryptosporangium japonicum</name>
    <dbReference type="NCBI Taxonomy" id="80872"/>
    <lineage>
        <taxon>Bacteria</taxon>
        <taxon>Bacillati</taxon>
        <taxon>Actinomycetota</taxon>
        <taxon>Actinomycetes</taxon>
        <taxon>Cryptosporangiales</taxon>
        <taxon>Cryptosporangiaceae</taxon>
        <taxon>Cryptosporangium</taxon>
    </lineage>
</organism>
<evidence type="ECO:0000313" key="2">
    <source>
        <dbReference type="EMBL" id="GAA0242423.1"/>
    </source>
</evidence>
<dbReference type="Proteomes" id="UP001500967">
    <property type="component" value="Unassembled WGS sequence"/>
</dbReference>
<proteinExistence type="predicted"/>
<feature type="region of interest" description="Disordered" evidence="1">
    <location>
        <begin position="135"/>
        <end position="169"/>
    </location>
</feature>
<sequence>MTDLPPPSRDLPPGVHFALRARVLDGTYEDEAPNRRRWLLPAAVLVVVFGAIGVLRGGSPDPGPVATDPATPSSASASPSPTGPPPANPTSFDALWTRLTPSWLPAGLPVTLRSVSRSVESLRAGSYTGPTVVITLDPRSSRAPGLTGRDQGPGPSIDGRPSTWSESTTTNRGWLTWNWADDARATVQLLSFPDSTEDKIAIAARIATGLRPQSPTRVALPFTVEAPPYAWVVDSRVSRSGEGYGGGVGFGPTGGVLTAVEFGWLPARLAPPNLPANETVNGRDANLGLEDSVLVVSQTFGSSVATTRCTPKPGATALAARAECVELAGGVAATGDVTDPRTWSTTPVR</sequence>
<accession>A0ABP3DWU1</accession>
<reference evidence="3" key="1">
    <citation type="journal article" date="2019" name="Int. J. Syst. Evol. Microbiol.">
        <title>The Global Catalogue of Microorganisms (GCM) 10K type strain sequencing project: providing services to taxonomists for standard genome sequencing and annotation.</title>
        <authorList>
            <consortium name="The Broad Institute Genomics Platform"/>
            <consortium name="The Broad Institute Genome Sequencing Center for Infectious Disease"/>
            <person name="Wu L."/>
            <person name="Ma J."/>
        </authorList>
    </citation>
    <scope>NUCLEOTIDE SEQUENCE [LARGE SCALE GENOMIC DNA]</scope>
    <source>
        <strain evidence="3">JCM 10425</strain>
    </source>
</reference>
<protein>
    <submittedName>
        <fullName evidence="2">Uncharacterized protein</fullName>
    </submittedName>
</protein>